<keyword evidence="1" id="KW-0808">Transferase</keyword>
<evidence type="ECO:0000259" key="2">
    <source>
        <dbReference type="Pfam" id="PF00534"/>
    </source>
</evidence>
<evidence type="ECO:0000313" key="3">
    <source>
        <dbReference type="EMBL" id="SDL86214.1"/>
    </source>
</evidence>
<protein>
    <submittedName>
        <fullName evidence="3">Glycosyltransferase involved in cell wall bisynthesis</fullName>
    </submittedName>
</protein>
<dbReference type="InterPro" id="IPR001296">
    <property type="entry name" value="Glyco_trans_1"/>
</dbReference>
<organism evidence="3 4">
    <name type="scientific">Chryseobacterium taihuense</name>
    <dbReference type="NCBI Taxonomy" id="1141221"/>
    <lineage>
        <taxon>Bacteria</taxon>
        <taxon>Pseudomonadati</taxon>
        <taxon>Bacteroidota</taxon>
        <taxon>Flavobacteriia</taxon>
        <taxon>Flavobacteriales</taxon>
        <taxon>Weeksellaceae</taxon>
        <taxon>Chryseobacterium group</taxon>
        <taxon>Chryseobacterium</taxon>
    </lineage>
</organism>
<name>A0ABY0QTK4_9FLAO</name>
<sequence>MIREITVFTNGESSEISTWSNVPFFFTETLIKKGIKVNRINIYPEYKSELYFNKYAVKILNRFYKNNTYNYFRSLLHFYRTRKLIKRGIEKYPNSDIFLFLTFSFSATGLTNNKIVQFGDWTYDYYFKYFNKRKPNWFENNSIKRENTQIEGSDLCIALFPAIAEHLNKQFSTPVIYLGNVINAVYKPDKEEIIELKKNSNSILFVGSMKYIEGARALIDAFKTIFKKNPKYCLHFIGFKNEDFDIIPENVFCHGYLNKAVKEEEKLYYDLVKNAKVFVNTTPKWGSFSSSLEAMYFYTPIIVTPYQEFIQTFGWQFQGGFFCEDNTLLAKKITTLFENENYLETCINAHNSVKDFTWDSYIDKFLFEVEKIKK</sequence>
<dbReference type="PANTHER" id="PTHR46401:SF2">
    <property type="entry name" value="GLYCOSYLTRANSFERASE WBBK-RELATED"/>
    <property type="match status" value="1"/>
</dbReference>
<dbReference type="SUPFAM" id="SSF53756">
    <property type="entry name" value="UDP-Glycosyltransferase/glycogen phosphorylase"/>
    <property type="match status" value="1"/>
</dbReference>
<dbReference type="Gene3D" id="3.40.50.2000">
    <property type="entry name" value="Glycogen Phosphorylase B"/>
    <property type="match status" value="1"/>
</dbReference>
<dbReference type="Pfam" id="PF00534">
    <property type="entry name" value="Glycos_transf_1"/>
    <property type="match status" value="1"/>
</dbReference>
<dbReference type="RefSeq" id="WP_089743642.1">
    <property type="nucleotide sequence ID" value="NZ_FNHD01000007.1"/>
</dbReference>
<dbReference type="EMBL" id="FNHD01000007">
    <property type="protein sequence ID" value="SDL86214.1"/>
    <property type="molecule type" value="Genomic_DNA"/>
</dbReference>
<evidence type="ECO:0000256" key="1">
    <source>
        <dbReference type="ARBA" id="ARBA00022679"/>
    </source>
</evidence>
<gene>
    <name evidence="3" type="ORF">SAMN05216273_107157</name>
</gene>
<evidence type="ECO:0000313" key="4">
    <source>
        <dbReference type="Proteomes" id="UP000199242"/>
    </source>
</evidence>
<keyword evidence="4" id="KW-1185">Reference proteome</keyword>
<accession>A0ABY0QTK4</accession>
<feature type="domain" description="Glycosyl transferase family 1" evidence="2">
    <location>
        <begin position="190"/>
        <end position="349"/>
    </location>
</feature>
<comment type="caution">
    <text evidence="3">The sequence shown here is derived from an EMBL/GenBank/DDBJ whole genome shotgun (WGS) entry which is preliminary data.</text>
</comment>
<dbReference type="Proteomes" id="UP000199242">
    <property type="component" value="Unassembled WGS sequence"/>
</dbReference>
<dbReference type="PANTHER" id="PTHR46401">
    <property type="entry name" value="GLYCOSYLTRANSFERASE WBBK-RELATED"/>
    <property type="match status" value="1"/>
</dbReference>
<proteinExistence type="predicted"/>
<reference evidence="3 4" key="1">
    <citation type="submission" date="2016-10" db="EMBL/GenBank/DDBJ databases">
        <authorList>
            <person name="Varghese N."/>
            <person name="Submissions S."/>
        </authorList>
    </citation>
    <scope>NUCLEOTIDE SEQUENCE [LARGE SCALE GENOMIC DNA]</scope>
    <source>
        <strain evidence="3 4">CGMCC 1.10941</strain>
    </source>
</reference>